<keyword evidence="4" id="KW-1185">Reference proteome</keyword>
<feature type="compositionally biased region" description="Polar residues" evidence="1">
    <location>
        <begin position="248"/>
        <end position="262"/>
    </location>
</feature>
<dbReference type="EMBL" id="CP023564">
    <property type="protein sequence ID" value="ATG55512.1"/>
    <property type="molecule type" value="Genomic_DNA"/>
</dbReference>
<name>A0A291GZE1_9MICO</name>
<gene>
    <name evidence="3" type="ORF">CFK41_12560</name>
</gene>
<feature type="transmembrane region" description="Helical" evidence="2">
    <location>
        <begin position="60"/>
        <end position="80"/>
    </location>
</feature>
<proteinExistence type="predicted"/>
<evidence type="ECO:0000256" key="1">
    <source>
        <dbReference type="SAM" id="MobiDB-lite"/>
    </source>
</evidence>
<dbReference type="AlphaFoldDB" id="A0A291GZE1"/>
<accession>A0A291GZE1</accession>
<evidence type="ECO:0000313" key="4">
    <source>
        <dbReference type="Proteomes" id="UP000217889"/>
    </source>
</evidence>
<feature type="compositionally biased region" description="Low complexity" evidence="1">
    <location>
        <begin position="218"/>
        <end position="237"/>
    </location>
</feature>
<keyword evidence="2" id="KW-0472">Membrane</keyword>
<keyword evidence="2" id="KW-1133">Transmembrane helix</keyword>
<evidence type="ECO:0000256" key="2">
    <source>
        <dbReference type="SAM" id="Phobius"/>
    </source>
</evidence>
<feature type="compositionally biased region" description="Low complexity" evidence="1">
    <location>
        <begin position="92"/>
        <end position="110"/>
    </location>
</feature>
<protein>
    <submittedName>
        <fullName evidence="3">Uncharacterized protein</fullName>
    </submittedName>
</protein>
<feature type="transmembrane region" description="Helical" evidence="2">
    <location>
        <begin position="7"/>
        <end position="26"/>
    </location>
</feature>
<sequence length="278" mass="29058">MPPTAVLALAVPVILVCLVLLIGPFYDDGQRPFRLLRVRLEMLLGDHLPRGATSLLHEDFFMVLMLFCVLLLGVIPYQSAKRAHAVRRREQAGAAGRRAERGTAGTAGAESVATTDVPTLTIGVEELRGRASRAGIPWDSAYETAGGARALLEILRELRRDPVEPGGDATSDSNGAGAGRESSAVPAGPVGADELAPGAAPVIPVPVAPDGAEPDAVEPYGAEPEPAAALETSESPASQPPAEPAWTPTYSGSVYTSTTLYSSERLEGQDATDEEGER</sequence>
<dbReference type="Proteomes" id="UP000217889">
    <property type="component" value="Chromosome"/>
</dbReference>
<keyword evidence="2" id="KW-0812">Transmembrane</keyword>
<feature type="region of interest" description="Disordered" evidence="1">
    <location>
        <begin position="91"/>
        <end position="112"/>
    </location>
</feature>
<feature type="region of interest" description="Disordered" evidence="1">
    <location>
        <begin position="161"/>
        <end position="278"/>
    </location>
</feature>
<evidence type="ECO:0000313" key="3">
    <source>
        <dbReference type="EMBL" id="ATG55512.1"/>
    </source>
</evidence>
<dbReference type="KEGG" id="bgg:CFK41_12560"/>
<reference evidence="3 4" key="1">
    <citation type="journal article" date="2014" name="Int. J. Syst. Evol. Microbiol.">
        <title>Brachybacterium ginsengisoli sp. nov., isolated from soil of a ginseng field.</title>
        <authorList>
            <person name="Hoang V.A."/>
            <person name="Kim Y.J."/>
            <person name="Nguyen N.L."/>
            <person name="Yang D.C."/>
        </authorList>
    </citation>
    <scope>NUCLEOTIDE SEQUENCE [LARGE SCALE GENOMIC DNA]</scope>
    <source>
        <strain evidence="3 4">DCY80</strain>
    </source>
</reference>
<organism evidence="3 4">
    <name type="scientific">Brachybacterium ginsengisoli</name>
    <dbReference type="NCBI Taxonomy" id="1331682"/>
    <lineage>
        <taxon>Bacteria</taxon>
        <taxon>Bacillati</taxon>
        <taxon>Actinomycetota</taxon>
        <taxon>Actinomycetes</taxon>
        <taxon>Micrococcales</taxon>
        <taxon>Dermabacteraceae</taxon>
        <taxon>Brachybacterium</taxon>
    </lineage>
</organism>